<evidence type="ECO:0000256" key="4">
    <source>
        <dbReference type="ARBA" id="ARBA00022932"/>
    </source>
</evidence>
<dbReference type="Proteomes" id="UP001062901">
    <property type="component" value="Unassembled WGS sequence"/>
</dbReference>
<feature type="domain" description="UmuC" evidence="8">
    <location>
        <begin position="13"/>
        <end position="193"/>
    </location>
</feature>
<feature type="binding site" evidence="7">
    <location>
        <position position="17"/>
    </location>
    <ligand>
        <name>Mg(2+)</name>
        <dbReference type="ChEBI" id="CHEBI:18420"/>
    </ligand>
</feature>
<comment type="catalytic activity">
    <reaction evidence="6 7">
        <text>DNA(n) + a 2'-deoxyribonucleoside 5'-triphosphate = DNA(n+1) + diphosphate</text>
        <dbReference type="Rhea" id="RHEA:22508"/>
        <dbReference type="Rhea" id="RHEA-COMP:17339"/>
        <dbReference type="Rhea" id="RHEA-COMP:17340"/>
        <dbReference type="ChEBI" id="CHEBI:33019"/>
        <dbReference type="ChEBI" id="CHEBI:61560"/>
        <dbReference type="ChEBI" id="CHEBI:173112"/>
        <dbReference type="EC" id="2.7.7.7"/>
    </reaction>
</comment>
<evidence type="ECO:0000256" key="2">
    <source>
        <dbReference type="ARBA" id="ARBA00011245"/>
    </source>
</evidence>
<dbReference type="NCBIfam" id="NF002677">
    <property type="entry name" value="PRK02406.1"/>
    <property type="match status" value="1"/>
</dbReference>
<protein>
    <recommendedName>
        <fullName evidence="7">DNA polymerase IV</fullName>
        <shortName evidence="7">Pol IV</shortName>
        <ecNumber evidence="7">2.7.7.7</ecNumber>
    </recommendedName>
</protein>
<dbReference type="Gene3D" id="3.30.70.270">
    <property type="match status" value="1"/>
</dbReference>
<dbReference type="Gene3D" id="3.30.1490.100">
    <property type="entry name" value="DNA polymerase, Y-family, little finger domain"/>
    <property type="match status" value="1"/>
</dbReference>
<dbReference type="Gene3D" id="1.10.150.20">
    <property type="entry name" value="5' to 3' exonuclease, C-terminal subdomain"/>
    <property type="match status" value="1"/>
</dbReference>
<organism evidence="9 10">
    <name type="scientific">Saccharibacter floricola DSM 15669</name>
    <dbReference type="NCBI Taxonomy" id="1123227"/>
    <lineage>
        <taxon>Bacteria</taxon>
        <taxon>Pseudomonadati</taxon>
        <taxon>Pseudomonadota</taxon>
        <taxon>Alphaproteobacteria</taxon>
        <taxon>Acetobacterales</taxon>
        <taxon>Acetobacteraceae</taxon>
        <taxon>Saccharibacter</taxon>
    </lineage>
</organism>
<evidence type="ECO:0000256" key="3">
    <source>
        <dbReference type="ARBA" id="ARBA00022457"/>
    </source>
</evidence>
<dbReference type="Pfam" id="PF11799">
    <property type="entry name" value="IMS_C"/>
    <property type="match status" value="1"/>
</dbReference>
<dbReference type="InterPro" id="IPR001126">
    <property type="entry name" value="UmuC"/>
</dbReference>
<accession>A0ABQ0NXQ5</accession>
<dbReference type="InterPro" id="IPR036775">
    <property type="entry name" value="DNA_pol_Y-fam_lit_finger_sf"/>
</dbReference>
<dbReference type="PANTHER" id="PTHR11076:SF33">
    <property type="entry name" value="DNA POLYMERASE KAPPA"/>
    <property type="match status" value="1"/>
</dbReference>
<dbReference type="Gene3D" id="3.40.1170.60">
    <property type="match status" value="1"/>
</dbReference>
<keyword evidence="10" id="KW-1185">Reference proteome</keyword>
<dbReference type="PROSITE" id="PS50173">
    <property type="entry name" value="UMUC"/>
    <property type="match status" value="1"/>
</dbReference>
<keyword evidence="7" id="KW-0963">Cytoplasm</keyword>
<keyword evidence="7" id="KW-0234">DNA repair</keyword>
<dbReference type="PANTHER" id="PTHR11076">
    <property type="entry name" value="DNA REPAIR POLYMERASE UMUC / TRANSFERASE FAMILY MEMBER"/>
    <property type="match status" value="1"/>
</dbReference>
<evidence type="ECO:0000313" key="9">
    <source>
        <dbReference type="EMBL" id="GBQ06017.1"/>
    </source>
</evidence>
<gene>
    <name evidence="7" type="primary">dinB</name>
    <name evidence="9" type="ORF">AA15669_0745</name>
</gene>
<comment type="similarity">
    <text evidence="1 7">Belongs to the DNA polymerase type-Y family.</text>
</comment>
<dbReference type="InterPro" id="IPR050116">
    <property type="entry name" value="DNA_polymerase-Y"/>
</dbReference>
<comment type="cofactor">
    <cofactor evidence="7">
        <name>Mg(2+)</name>
        <dbReference type="ChEBI" id="CHEBI:18420"/>
    </cofactor>
    <text evidence="7">Binds 2 magnesium ions per subunit.</text>
</comment>
<dbReference type="SUPFAM" id="SSF56672">
    <property type="entry name" value="DNA/RNA polymerases"/>
    <property type="match status" value="1"/>
</dbReference>
<dbReference type="InterPro" id="IPR043502">
    <property type="entry name" value="DNA/RNA_pol_sf"/>
</dbReference>
<keyword evidence="7" id="KW-0235">DNA replication</keyword>
<comment type="caution">
    <text evidence="9">The sequence shown here is derived from an EMBL/GenBank/DDBJ whole genome shotgun (WGS) entry which is preliminary data.</text>
</comment>
<name>A0ABQ0NXQ5_9PROT</name>
<keyword evidence="7" id="KW-0479">Metal-binding</keyword>
<evidence type="ECO:0000256" key="6">
    <source>
        <dbReference type="ARBA" id="ARBA00049244"/>
    </source>
</evidence>
<dbReference type="InterPro" id="IPR043128">
    <property type="entry name" value="Rev_trsase/Diguanyl_cyclase"/>
</dbReference>
<keyword evidence="7" id="KW-0548">Nucleotidyltransferase</keyword>
<evidence type="ECO:0000259" key="8">
    <source>
        <dbReference type="PROSITE" id="PS50173"/>
    </source>
</evidence>
<keyword evidence="7" id="KW-0227">DNA damage</keyword>
<keyword evidence="3 7" id="KW-0515">Mutator protein</keyword>
<dbReference type="Pfam" id="PF00817">
    <property type="entry name" value="IMS"/>
    <property type="match status" value="1"/>
</dbReference>
<evidence type="ECO:0000256" key="7">
    <source>
        <dbReference type="HAMAP-Rule" id="MF_01113"/>
    </source>
</evidence>
<feature type="binding site" evidence="7">
    <location>
        <position position="111"/>
    </location>
    <ligand>
        <name>Mg(2+)</name>
        <dbReference type="ChEBI" id="CHEBI:18420"/>
    </ligand>
</feature>
<comment type="function">
    <text evidence="5 7">Poorly processive, error-prone DNA polymerase involved in untargeted mutagenesis. Copies undamaged DNA at stalled replication forks, which arise in vivo from mismatched or misaligned primer ends. These misaligned primers can be extended by PolIV. Exhibits no 3'-5' exonuclease (proofreading) activity. May be involved in translesional synthesis, in conjunction with the beta clamp from PolIII.</text>
</comment>
<dbReference type="InterPro" id="IPR022880">
    <property type="entry name" value="DNApol_IV"/>
</dbReference>
<dbReference type="EC" id="2.7.7.7" evidence="7"/>
<evidence type="ECO:0000256" key="5">
    <source>
        <dbReference type="ARBA" id="ARBA00025589"/>
    </source>
</evidence>
<keyword evidence="4 7" id="KW-0239">DNA-directed DNA polymerase</keyword>
<dbReference type="HAMAP" id="MF_01113">
    <property type="entry name" value="DNApol_IV"/>
    <property type="match status" value="1"/>
</dbReference>
<dbReference type="InterPro" id="IPR017961">
    <property type="entry name" value="DNA_pol_Y-fam_little_finger"/>
</dbReference>
<evidence type="ECO:0000256" key="1">
    <source>
        <dbReference type="ARBA" id="ARBA00010945"/>
    </source>
</evidence>
<reference evidence="9" key="1">
    <citation type="submission" date="2013-04" db="EMBL/GenBank/DDBJ databases">
        <title>The genome sequencing project of 58 acetic acid bacteria.</title>
        <authorList>
            <person name="Okamoto-Kainuma A."/>
            <person name="Ishikawa M."/>
            <person name="Umino S."/>
            <person name="Koizumi Y."/>
            <person name="Shiwa Y."/>
            <person name="Yoshikawa H."/>
            <person name="Matsutani M."/>
            <person name="Matsushita K."/>
        </authorList>
    </citation>
    <scope>NUCLEOTIDE SEQUENCE</scope>
    <source>
        <strain evidence="9">DSM 15669</strain>
    </source>
</reference>
<evidence type="ECO:0000313" key="10">
    <source>
        <dbReference type="Proteomes" id="UP001062901"/>
    </source>
</evidence>
<keyword evidence="7" id="KW-0808">Transferase</keyword>
<comment type="subunit">
    <text evidence="2 7">Monomer.</text>
</comment>
<dbReference type="RefSeq" id="WP_018980028.1">
    <property type="nucleotide sequence ID" value="NZ_BAQD01000009.1"/>
</dbReference>
<dbReference type="SUPFAM" id="SSF100879">
    <property type="entry name" value="Lesion bypass DNA polymerase (Y-family), little finger domain"/>
    <property type="match status" value="1"/>
</dbReference>
<proteinExistence type="inferred from homology"/>
<feature type="active site" evidence="7">
    <location>
        <position position="112"/>
    </location>
</feature>
<sequence>MIRESNPSVIRRILHIDMDAFYASIEQRDDPTLRQRPVAVGRSEARGVVAAASYEARRYGVRSAMPSRTAQRLCPDLIFIPPHPEKYRAVSAQIHAIFSRYTPLIQPLALDEAALDVTDYLGNFGSATAIAEAIRRDIAQQTQLTASAGVSYNRFLAKLASDQNKPNGLFVITPKQGPAFAASLPVEAFHGIGPATTAKMHALGVRTGADLKRCSMELLRAHFGSAASFYYYIARGIDHRPVEPHRPRKSIGNETTFSQDSNDLPTLLTILEKLTVKVWESCLQRKLTGCTVTVKIRTNDFQTSTRARTLHDPINNQHMLFVAGKHILESFFPLPRPVRLLGITVSGLVPQDKADTQLRLSFLDPS</sequence>
<dbReference type="CDD" id="cd03586">
    <property type="entry name" value="PolY_Pol_IV_kappa"/>
    <property type="match status" value="1"/>
</dbReference>
<keyword evidence="7" id="KW-0238">DNA-binding</keyword>
<keyword evidence="7" id="KW-0460">Magnesium</keyword>
<comment type="subcellular location">
    <subcellularLocation>
        <location evidence="7">Cytoplasm</location>
    </subcellularLocation>
</comment>
<feature type="site" description="Substrate discrimination" evidence="7">
    <location>
        <position position="22"/>
    </location>
</feature>
<dbReference type="EMBL" id="BAQD01000009">
    <property type="protein sequence ID" value="GBQ06017.1"/>
    <property type="molecule type" value="Genomic_DNA"/>
</dbReference>